<dbReference type="PANTHER" id="PTHR47338">
    <property type="entry name" value="ZN(II)2CYS6 TRANSCRIPTION FACTOR (EUROFUNG)-RELATED"/>
    <property type="match status" value="1"/>
</dbReference>
<evidence type="ECO:0000256" key="6">
    <source>
        <dbReference type="ARBA" id="ARBA00023242"/>
    </source>
</evidence>
<protein>
    <recommendedName>
        <fullName evidence="8">Zn(2)-C6 fungal-type domain-containing protein</fullName>
    </recommendedName>
</protein>
<dbReference type="OrthoDB" id="3037908at2759"/>
<name>A0A6A6DIL2_9PEZI</name>
<keyword evidence="10" id="KW-1185">Reference proteome</keyword>
<dbReference type="SUPFAM" id="SSF57701">
    <property type="entry name" value="Zn2/Cys6 DNA-binding domain"/>
    <property type="match status" value="1"/>
</dbReference>
<dbReference type="GO" id="GO:0003677">
    <property type="term" value="F:DNA binding"/>
    <property type="evidence" value="ECO:0007669"/>
    <property type="project" value="UniProtKB-KW"/>
</dbReference>
<dbReference type="InterPro" id="IPR036864">
    <property type="entry name" value="Zn2-C6_fun-type_DNA-bd_sf"/>
</dbReference>
<dbReference type="InterPro" id="IPR007219">
    <property type="entry name" value="XnlR_reg_dom"/>
</dbReference>
<dbReference type="GO" id="GO:0000981">
    <property type="term" value="F:DNA-binding transcription factor activity, RNA polymerase II-specific"/>
    <property type="evidence" value="ECO:0007669"/>
    <property type="project" value="InterPro"/>
</dbReference>
<keyword evidence="2" id="KW-0479">Metal-binding</keyword>
<accession>A0A6A6DIL2</accession>
<evidence type="ECO:0000256" key="4">
    <source>
        <dbReference type="ARBA" id="ARBA00023125"/>
    </source>
</evidence>
<dbReference type="InterPro" id="IPR001138">
    <property type="entry name" value="Zn2Cys6_DnaBD"/>
</dbReference>
<dbReference type="AlphaFoldDB" id="A0A6A6DIL2"/>
<dbReference type="SMART" id="SM00906">
    <property type="entry name" value="Fungal_trans"/>
    <property type="match status" value="1"/>
</dbReference>
<dbReference type="EMBL" id="ML994684">
    <property type="protein sequence ID" value="KAF2177770.1"/>
    <property type="molecule type" value="Genomic_DNA"/>
</dbReference>
<keyword evidence="3" id="KW-0805">Transcription regulation</keyword>
<evidence type="ECO:0000259" key="8">
    <source>
        <dbReference type="PROSITE" id="PS50048"/>
    </source>
</evidence>
<feature type="region of interest" description="Disordered" evidence="7">
    <location>
        <begin position="93"/>
        <end position="139"/>
    </location>
</feature>
<proteinExistence type="predicted"/>
<dbReference type="Pfam" id="PF00172">
    <property type="entry name" value="Zn_clus"/>
    <property type="match status" value="1"/>
</dbReference>
<sequence length="601" mass="67512">MALNCSDIRVMSFAFDYQTTADSAAPEQPRPRQQLGSACESCRRKKLRCDRGQPSCMACVAAGVPCVMRSSCPPRGPKKGHLKELRNQILALETRLNEQELGATNQRPRSRRRTNSSNSDDDGNNERTQETQASPIPAAALTPVSIELPPWSAPMSNFLAPTVTMEPVGEDIPQAMIPTGLERVPVALHLTAIMCSDLDQLYFDRVHNFAPMLQRFRYLSWSKQPNKTRGKICLQYAMWTLAAALSSQFQFLRGQLYTEARQSLDALEMENQDMCIERVQAWLLISLYEFMSDFYQRGLVSVGRAFRLVQLMRLHEIDKLPITGGQGDLIDIESTRRTFWMAYTIDRFTSAQDNLSLAINEKQIKTRLPAPHSQFMSGRPATMCFLSEVIAGIDSEQPGNSATDLTMCPFTQSIIVATMCGRALGLKQRFVSQQAYQDVITEFYLRYRTLNTFLTARIKILSMQISSTSEHPDALLLFLTLATYMIVFMLYETIETIPLGTEESHTLLLGHEQRSLDAVHELDVLASMLTQVNHFQMHPFTPIPLLLSARYCLTHLGSNDAYSNLVITITKALEGLTIVNSLAQNSLRALGMNVPNFRVGL</sequence>
<keyword evidence="5" id="KW-0804">Transcription</keyword>
<evidence type="ECO:0000256" key="2">
    <source>
        <dbReference type="ARBA" id="ARBA00022723"/>
    </source>
</evidence>
<evidence type="ECO:0000313" key="10">
    <source>
        <dbReference type="Proteomes" id="UP000800200"/>
    </source>
</evidence>
<dbReference type="PROSITE" id="PS00463">
    <property type="entry name" value="ZN2_CY6_FUNGAL_1"/>
    <property type="match status" value="1"/>
</dbReference>
<evidence type="ECO:0000256" key="1">
    <source>
        <dbReference type="ARBA" id="ARBA00004123"/>
    </source>
</evidence>
<dbReference type="CDD" id="cd12148">
    <property type="entry name" value="fungal_TF_MHR"/>
    <property type="match status" value="1"/>
</dbReference>
<organism evidence="9 10">
    <name type="scientific">Zopfia rhizophila CBS 207.26</name>
    <dbReference type="NCBI Taxonomy" id="1314779"/>
    <lineage>
        <taxon>Eukaryota</taxon>
        <taxon>Fungi</taxon>
        <taxon>Dikarya</taxon>
        <taxon>Ascomycota</taxon>
        <taxon>Pezizomycotina</taxon>
        <taxon>Dothideomycetes</taxon>
        <taxon>Dothideomycetes incertae sedis</taxon>
        <taxon>Zopfiaceae</taxon>
        <taxon>Zopfia</taxon>
    </lineage>
</organism>
<dbReference type="CDD" id="cd00067">
    <property type="entry name" value="GAL4"/>
    <property type="match status" value="1"/>
</dbReference>
<gene>
    <name evidence="9" type="ORF">K469DRAFT_676750</name>
</gene>
<dbReference type="GO" id="GO:0008270">
    <property type="term" value="F:zinc ion binding"/>
    <property type="evidence" value="ECO:0007669"/>
    <property type="project" value="InterPro"/>
</dbReference>
<dbReference type="PROSITE" id="PS50048">
    <property type="entry name" value="ZN2_CY6_FUNGAL_2"/>
    <property type="match status" value="1"/>
</dbReference>
<comment type="subcellular location">
    <subcellularLocation>
        <location evidence="1">Nucleus</location>
    </subcellularLocation>
</comment>
<dbReference type="SMART" id="SM00066">
    <property type="entry name" value="GAL4"/>
    <property type="match status" value="1"/>
</dbReference>
<feature type="domain" description="Zn(2)-C6 fungal-type" evidence="8">
    <location>
        <begin position="38"/>
        <end position="68"/>
    </location>
</feature>
<reference evidence="9" key="1">
    <citation type="journal article" date="2020" name="Stud. Mycol.">
        <title>101 Dothideomycetes genomes: a test case for predicting lifestyles and emergence of pathogens.</title>
        <authorList>
            <person name="Haridas S."/>
            <person name="Albert R."/>
            <person name="Binder M."/>
            <person name="Bloem J."/>
            <person name="Labutti K."/>
            <person name="Salamov A."/>
            <person name="Andreopoulos B."/>
            <person name="Baker S."/>
            <person name="Barry K."/>
            <person name="Bills G."/>
            <person name="Bluhm B."/>
            <person name="Cannon C."/>
            <person name="Castanera R."/>
            <person name="Culley D."/>
            <person name="Daum C."/>
            <person name="Ezra D."/>
            <person name="Gonzalez J."/>
            <person name="Henrissat B."/>
            <person name="Kuo A."/>
            <person name="Liang C."/>
            <person name="Lipzen A."/>
            <person name="Lutzoni F."/>
            <person name="Magnuson J."/>
            <person name="Mondo S."/>
            <person name="Nolan M."/>
            <person name="Ohm R."/>
            <person name="Pangilinan J."/>
            <person name="Park H.-J."/>
            <person name="Ramirez L."/>
            <person name="Alfaro M."/>
            <person name="Sun H."/>
            <person name="Tritt A."/>
            <person name="Yoshinaga Y."/>
            <person name="Zwiers L.-H."/>
            <person name="Turgeon B."/>
            <person name="Goodwin S."/>
            <person name="Spatafora J."/>
            <person name="Crous P."/>
            <person name="Grigoriev I."/>
        </authorList>
    </citation>
    <scope>NUCLEOTIDE SEQUENCE</scope>
    <source>
        <strain evidence="9">CBS 207.26</strain>
    </source>
</reference>
<evidence type="ECO:0000256" key="3">
    <source>
        <dbReference type="ARBA" id="ARBA00023015"/>
    </source>
</evidence>
<dbReference type="GO" id="GO:0005634">
    <property type="term" value="C:nucleus"/>
    <property type="evidence" value="ECO:0007669"/>
    <property type="project" value="UniProtKB-SubCell"/>
</dbReference>
<dbReference type="InterPro" id="IPR050815">
    <property type="entry name" value="TF_fung"/>
</dbReference>
<dbReference type="Proteomes" id="UP000800200">
    <property type="component" value="Unassembled WGS sequence"/>
</dbReference>
<dbReference type="Pfam" id="PF04082">
    <property type="entry name" value="Fungal_trans"/>
    <property type="match status" value="1"/>
</dbReference>
<evidence type="ECO:0000256" key="7">
    <source>
        <dbReference type="SAM" id="MobiDB-lite"/>
    </source>
</evidence>
<dbReference type="Gene3D" id="4.10.240.10">
    <property type="entry name" value="Zn(2)-C6 fungal-type DNA-binding domain"/>
    <property type="match status" value="1"/>
</dbReference>
<keyword evidence="4" id="KW-0238">DNA-binding</keyword>
<evidence type="ECO:0000313" key="9">
    <source>
        <dbReference type="EMBL" id="KAF2177770.1"/>
    </source>
</evidence>
<dbReference type="PANTHER" id="PTHR47338:SF3">
    <property type="entry name" value="C6 FINGER DOMAIN TRANSCRIPTION FACTOR DBAA-RELATED"/>
    <property type="match status" value="1"/>
</dbReference>
<keyword evidence="6" id="KW-0539">Nucleus</keyword>
<evidence type="ECO:0000256" key="5">
    <source>
        <dbReference type="ARBA" id="ARBA00023163"/>
    </source>
</evidence>
<dbReference type="GO" id="GO:0006351">
    <property type="term" value="P:DNA-templated transcription"/>
    <property type="evidence" value="ECO:0007669"/>
    <property type="project" value="InterPro"/>
</dbReference>